<evidence type="ECO:0000256" key="7">
    <source>
        <dbReference type="RuleBase" id="RU000461"/>
    </source>
</evidence>
<evidence type="ECO:0000313" key="8">
    <source>
        <dbReference type="EMBL" id="MBB4893663.1"/>
    </source>
</evidence>
<accession>A0A7W7LNT9</accession>
<keyword evidence="3 7" id="KW-0479">Metal-binding</keyword>
<dbReference type="InterPro" id="IPR036396">
    <property type="entry name" value="Cyt_P450_sf"/>
</dbReference>
<dbReference type="RefSeq" id="WP_246470179.1">
    <property type="nucleotide sequence ID" value="NZ_JACHJH010000003.1"/>
</dbReference>
<dbReference type="GO" id="GO:0005506">
    <property type="term" value="F:iron ion binding"/>
    <property type="evidence" value="ECO:0007669"/>
    <property type="project" value="InterPro"/>
</dbReference>
<sequence>MRESGGVRRVHFPAYSDVWLVTRYADARAVLTDPRLSKDPANVSASLLEAIVAGEGEDNLPLMSSMLNSDPPDHTRLRKLVVRAFTSRRVMALRPRIQEIADDLLAELAPKGQADLIDGFAFPLPITVICELLGIPVADRDAFRKWSTLLTAADEDERQQVAWAYEQLHGYLAEFVARKRREPDQGLISALVSAESHEDRAEDFADEEIVTMSLLLLVAGHETTVNLIGNGLIALLTHPDQLAALRADESLLGPAVEEFLRYDGPVETATWRYTTEPVEIGGVTIPSGEAVLVVLAAADRDPERFSAPDRLDITRAENPHLAFGHGIHYCLGAPLARLEGQIALGTVLRRFPDLALAVPAGELRWRPGVIMRGVHSLPVTFTPPA</sequence>
<gene>
    <name evidence="8" type="ORF">FHS39_002694</name>
</gene>
<proteinExistence type="inferred from homology"/>
<evidence type="ECO:0000256" key="6">
    <source>
        <dbReference type="ARBA" id="ARBA00023033"/>
    </source>
</evidence>
<dbReference type="SUPFAM" id="SSF48264">
    <property type="entry name" value="Cytochrome P450"/>
    <property type="match status" value="1"/>
</dbReference>
<organism evidence="8 9">
    <name type="scientific">Streptomyces olivoverticillatus</name>
    <dbReference type="NCBI Taxonomy" id="66427"/>
    <lineage>
        <taxon>Bacteria</taxon>
        <taxon>Bacillati</taxon>
        <taxon>Actinomycetota</taxon>
        <taxon>Actinomycetes</taxon>
        <taxon>Kitasatosporales</taxon>
        <taxon>Streptomycetaceae</taxon>
        <taxon>Streptomyces</taxon>
    </lineage>
</organism>
<evidence type="ECO:0000256" key="1">
    <source>
        <dbReference type="ARBA" id="ARBA00010617"/>
    </source>
</evidence>
<comment type="caution">
    <text evidence="8">The sequence shown here is derived from an EMBL/GenBank/DDBJ whole genome shotgun (WGS) entry which is preliminary data.</text>
</comment>
<evidence type="ECO:0000256" key="5">
    <source>
        <dbReference type="ARBA" id="ARBA00023004"/>
    </source>
</evidence>
<evidence type="ECO:0000256" key="4">
    <source>
        <dbReference type="ARBA" id="ARBA00023002"/>
    </source>
</evidence>
<dbReference type="EMBL" id="JACHJH010000003">
    <property type="protein sequence ID" value="MBB4893663.1"/>
    <property type="molecule type" value="Genomic_DNA"/>
</dbReference>
<dbReference type="GO" id="GO:0020037">
    <property type="term" value="F:heme binding"/>
    <property type="evidence" value="ECO:0007669"/>
    <property type="project" value="InterPro"/>
</dbReference>
<reference evidence="8 9" key="1">
    <citation type="submission" date="2020-08" db="EMBL/GenBank/DDBJ databases">
        <title>Genomic Encyclopedia of Type Strains, Phase III (KMG-III): the genomes of soil and plant-associated and newly described type strains.</title>
        <authorList>
            <person name="Whitman W."/>
        </authorList>
    </citation>
    <scope>NUCLEOTIDE SEQUENCE [LARGE SCALE GENOMIC DNA]</scope>
    <source>
        <strain evidence="8 9">CECT 3266</strain>
    </source>
</reference>
<dbReference type="InterPro" id="IPR002397">
    <property type="entry name" value="Cyt_P450_B"/>
</dbReference>
<dbReference type="Pfam" id="PF00067">
    <property type="entry name" value="p450"/>
    <property type="match status" value="1"/>
</dbReference>
<dbReference type="PANTHER" id="PTHR46696">
    <property type="entry name" value="P450, PUTATIVE (EUROFUNG)-RELATED"/>
    <property type="match status" value="1"/>
</dbReference>
<keyword evidence="6 7" id="KW-0503">Monooxygenase</keyword>
<keyword evidence="5 7" id="KW-0408">Iron</keyword>
<dbReference type="InterPro" id="IPR017972">
    <property type="entry name" value="Cyt_P450_CS"/>
</dbReference>
<dbReference type="CDD" id="cd11029">
    <property type="entry name" value="CYP107-like"/>
    <property type="match status" value="1"/>
</dbReference>
<dbReference type="AlphaFoldDB" id="A0A7W7LNT9"/>
<dbReference type="Gene3D" id="1.10.630.10">
    <property type="entry name" value="Cytochrome P450"/>
    <property type="match status" value="1"/>
</dbReference>
<keyword evidence="4 7" id="KW-0560">Oxidoreductase</keyword>
<keyword evidence="9" id="KW-1185">Reference proteome</keyword>
<dbReference type="FunFam" id="1.10.630.10:FF:000018">
    <property type="entry name" value="Cytochrome P450 monooxygenase"/>
    <property type="match status" value="1"/>
</dbReference>
<evidence type="ECO:0000313" key="9">
    <source>
        <dbReference type="Proteomes" id="UP000556084"/>
    </source>
</evidence>
<protein>
    <submittedName>
        <fullName evidence="8">Cytochrome P450</fullName>
    </submittedName>
</protein>
<comment type="similarity">
    <text evidence="1 7">Belongs to the cytochrome P450 family.</text>
</comment>
<dbReference type="PROSITE" id="PS00086">
    <property type="entry name" value="CYTOCHROME_P450"/>
    <property type="match status" value="1"/>
</dbReference>
<keyword evidence="2 7" id="KW-0349">Heme</keyword>
<dbReference type="GO" id="GO:0004497">
    <property type="term" value="F:monooxygenase activity"/>
    <property type="evidence" value="ECO:0007669"/>
    <property type="project" value="UniProtKB-KW"/>
</dbReference>
<dbReference type="Proteomes" id="UP000556084">
    <property type="component" value="Unassembled WGS sequence"/>
</dbReference>
<dbReference type="PRINTS" id="PR00359">
    <property type="entry name" value="BP450"/>
</dbReference>
<name>A0A7W7LNT9_9ACTN</name>
<dbReference type="PANTHER" id="PTHR46696:SF1">
    <property type="entry name" value="CYTOCHROME P450 YJIB-RELATED"/>
    <property type="match status" value="1"/>
</dbReference>
<evidence type="ECO:0000256" key="2">
    <source>
        <dbReference type="ARBA" id="ARBA00022617"/>
    </source>
</evidence>
<dbReference type="GO" id="GO:0016705">
    <property type="term" value="F:oxidoreductase activity, acting on paired donors, with incorporation or reduction of molecular oxygen"/>
    <property type="evidence" value="ECO:0007669"/>
    <property type="project" value="InterPro"/>
</dbReference>
<dbReference type="InterPro" id="IPR001128">
    <property type="entry name" value="Cyt_P450"/>
</dbReference>
<evidence type="ECO:0000256" key="3">
    <source>
        <dbReference type="ARBA" id="ARBA00022723"/>
    </source>
</evidence>